<organism evidence="1">
    <name type="scientific">Arundo donax</name>
    <name type="common">Giant reed</name>
    <name type="synonym">Donax arundinaceus</name>
    <dbReference type="NCBI Taxonomy" id="35708"/>
    <lineage>
        <taxon>Eukaryota</taxon>
        <taxon>Viridiplantae</taxon>
        <taxon>Streptophyta</taxon>
        <taxon>Embryophyta</taxon>
        <taxon>Tracheophyta</taxon>
        <taxon>Spermatophyta</taxon>
        <taxon>Magnoliopsida</taxon>
        <taxon>Liliopsida</taxon>
        <taxon>Poales</taxon>
        <taxon>Poaceae</taxon>
        <taxon>PACMAD clade</taxon>
        <taxon>Arundinoideae</taxon>
        <taxon>Arundineae</taxon>
        <taxon>Arundo</taxon>
    </lineage>
</organism>
<proteinExistence type="predicted"/>
<dbReference type="EMBL" id="GBRH01194316">
    <property type="protein sequence ID" value="JAE03580.1"/>
    <property type="molecule type" value="Transcribed_RNA"/>
</dbReference>
<evidence type="ECO:0000313" key="1">
    <source>
        <dbReference type="EMBL" id="JAE03580.1"/>
    </source>
</evidence>
<protein>
    <submittedName>
        <fullName evidence="1">Formyltetrahydrofolate deformylase</fullName>
    </submittedName>
</protein>
<reference evidence="1" key="1">
    <citation type="submission" date="2014-09" db="EMBL/GenBank/DDBJ databases">
        <authorList>
            <person name="Magalhaes I.L.F."/>
            <person name="Oliveira U."/>
            <person name="Santos F.R."/>
            <person name="Vidigal T.H.D.A."/>
            <person name="Brescovit A.D."/>
            <person name="Santos A.J."/>
        </authorList>
    </citation>
    <scope>NUCLEOTIDE SEQUENCE</scope>
    <source>
        <tissue evidence="1">Shoot tissue taken approximately 20 cm above the soil surface</tissue>
    </source>
</reference>
<reference evidence="1" key="2">
    <citation type="journal article" date="2015" name="Data Brief">
        <title>Shoot transcriptome of the giant reed, Arundo donax.</title>
        <authorList>
            <person name="Barrero R.A."/>
            <person name="Guerrero F.D."/>
            <person name="Moolhuijzen P."/>
            <person name="Goolsby J.A."/>
            <person name="Tidwell J."/>
            <person name="Bellgard S.E."/>
            <person name="Bellgard M.I."/>
        </authorList>
    </citation>
    <scope>NUCLEOTIDE SEQUENCE</scope>
    <source>
        <tissue evidence="1">Shoot tissue taken approximately 20 cm above the soil surface</tissue>
    </source>
</reference>
<dbReference type="AlphaFoldDB" id="A0A0A9ES93"/>
<accession>A0A0A9ES93</accession>
<name>A0A0A9ES93_ARUDO</name>
<sequence length="44" mass="5098">MSLKKTSYMIICRSIMVAYHAINVNWEPAFLPSIQQVKQTMVLL</sequence>